<evidence type="ECO:0008006" key="4">
    <source>
        <dbReference type="Google" id="ProtNLM"/>
    </source>
</evidence>
<evidence type="ECO:0000313" key="2">
    <source>
        <dbReference type="EMBL" id="OBF17141.1"/>
    </source>
</evidence>
<evidence type="ECO:0000256" key="1">
    <source>
        <dbReference type="ARBA" id="ARBA00023172"/>
    </source>
</evidence>
<proteinExistence type="predicted"/>
<dbReference type="Gene3D" id="1.10.443.10">
    <property type="entry name" value="Intergrase catalytic core"/>
    <property type="match status" value="1"/>
</dbReference>
<dbReference type="GO" id="GO:0003677">
    <property type="term" value="F:DNA binding"/>
    <property type="evidence" value="ECO:0007669"/>
    <property type="project" value="InterPro"/>
</dbReference>
<dbReference type="AlphaFoldDB" id="A0A1A1Z6X9"/>
<gene>
    <name evidence="2" type="ORF">A5726_00820</name>
</gene>
<dbReference type="RefSeq" id="WP_064897648.1">
    <property type="nucleotide sequence ID" value="NZ_LZHX01000071.1"/>
</dbReference>
<keyword evidence="1" id="KW-0233">DNA recombination</keyword>
<name>A0A1A1Z6X9_9MYCO</name>
<dbReference type="GO" id="GO:0006310">
    <property type="term" value="P:DNA recombination"/>
    <property type="evidence" value="ECO:0007669"/>
    <property type="project" value="UniProtKB-KW"/>
</dbReference>
<comment type="caution">
    <text evidence="2">The sequence shown here is derived from an EMBL/GenBank/DDBJ whole genome shotgun (WGS) entry which is preliminary data.</text>
</comment>
<organism evidence="2 3">
    <name type="scientific">Mycolicibacterium conceptionense</name>
    <dbReference type="NCBI Taxonomy" id="451644"/>
    <lineage>
        <taxon>Bacteria</taxon>
        <taxon>Bacillati</taxon>
        <taxon>Actinomycetota</taxon>
        <taxon>Actinomycetes</taxon>
        <taxon>Mycobacteriales</taxon>
        <taxon>Mycobacteriaceae</taxon>
        <taxon>Mycolicibacterium</taxon>
    </lineage>
</organism>
<reference evidence="2 3" key="1">
    <citation type="submission" date="2016-06" db="EMBL/GenBank/DDBJ databases">
        <authorList>
            <person name="Kjaerup R.B."/>
            <person name="Dalgaard T.S."/>
            <person name="Juul-Madsen H.R."/>
        </authorList>
    </citation>
    <scope>NUCLEOTIDE SEQUENCE [LARGE SCALE GENOMIC DNA]</scope>
    <source>
        <strain evidence="2 3">ACS1953</strain>
    </source>
</reference>
<sequence>MAEFVGPDPEAQLFAPVRGGCHISDRVVRDAFREARASAGVTGMRLHDMRHFAGHQTARVAKLPETMARLGHSTQTASLRCQGQVSGRAVEVAEALSALVETPKLAEVADARIEETAESVM</sequence>
<dbReference type="GO" id="GO:0015074">
    <property type="term" value="P:DNA integration"/>
    <property type="evidence" value="ECO:0007669"/>
    <property type="project" value="InterPro"/>
</dbReference>
<dbReference type="InterPro" id="IPR013762">
    <property type="entry name" value="Integrase-like_cat_sf"/>
</dbReference>
<accession>A0A1A1Z6X9</accession>
<dbReference type="InterPro" id="IPR011010">
    <property type="entry name" value="DNA_brk_join_enz"/>
</dbReference>
<dbReference type="Proteomes" id="UP000093779">
    <property type="component" value="Unassembled WGS sequence"/>
</dbReference>
<dbReference type="EMBL" id="LZHX01000071">
    <property type="protein sequence ID" value="OBF17141.1"/>
    <property type="molecule type" value="Genomic_DNA"/>
</dbReference>
<evidence type="ECO:0000313" key="3">
    <source>
        <dbReference type="Proteomes" id="UP000093779"/>
    </source>
</evidence>
<dbReference type="SUPFAM" id="SSF56349">
    <property type="entry name" value="DNA breaking-rejoining enzymes"/>
    <property type="match status" value="1"/>
</dbReference>
<protein>
    <recommendedName>
        <fullName evidence="4">Phage integrase family protein</fullName>
    </recommendedName>
</protein>